<comment type="subcellular location">
    <subcellularLocation>
        <location evidence="1">Mitochondrion</location>
    </subcellularLocation>
</comment>
<dbReference type="PROSITE" id="PS00489">
    <property type="entry name" value="RNA_POL_PHAGE_2"/>
    <property type="match status" value="1"/>
</dbReference>
<dbReference type="GO" id="GO:0034245">
    <property type="term" value="C:mitochondrial DNA-directed RNA polymerase complex"/>
    <property type="evidence" value="ECO:0007669"/>
    <property type="project" value="TreeGrafter"/>
</dbReference>
<dbReference type="SMART" id="SM01311">
    <property type="entry name" value="RPOL_N"/>
    <property type="match status" value="1"/>
</dbReference>
<protein>
    <recommendedName>
        <fullName evidence="10">DNA-directed RNA polymerase</fullName>
        <ecNumber evidence="10">2.7.7.6</ecNumber>
    </recommendedName>
</protein>
<dbReference type="Gene3D" id="1.10.287.260">
    <property type="match status" value="1"/>
</dbReference>
<evidence type="ECO:0000256" key="6">
    <source>
        <dbReference type="ARBA" id="ARBA00022946"/>
    </source>
</evidence>
<dbReference type="Pfam" id="PF00940">
    <property type="entry name" value="RNA_pol"/>
    <property type="match status" value="1"/>
</dbReference>
<dbReference type="PROSITE" id="PS00900">
    <property type="entry name" value="RNA_POL_PHAGE_1"/>
    <property type="match status" value="1"/>
</dbReference>
<evidence type="ECO:0000256" key="9">
    <source>
        <dbReference type="ARBA" id="ARBA00048552"/>
    </source>
</evidence>
<name>A0AAV5QUY0_9ASCO</name>
<dbReference type="PANTHER" id="PTHR10102:SF0">
    <property type="entry name" value="DNA-DIRECTED RNA POLYMERASE, MITOCHONDRIAL"/>
    <property type="match status" value="1"/>
</dbReference>
<dbReference type="GO" id="GO:0003899">
    <property type="term" value="F:DNA-directed RNA polymerase activity"/>
    <property type="evidence" value="ECO:0007669"/>
    <property type="project" value="UniProtKB-EC"/>
</dbReference>
<dbReference type="RefSeq" id="XP_064855208.1">
    <property type="nucleotide sequence ID" value="XM_064999136.1"/>
</dbReference>
<feature type="compositionally biased region" description="Acidic residues" evidence="11">
    <location>
        <begin position="1305"/>
        <end position="1317"/>
    </location>
</feature>
<evidence type="ECO:0000256" key="8">
    <source>
        <dbReference type="ARBA" id="ARBA00023163"/>
    </source>
</evidence>
<evidence type="ECO:0000256" key="10">
    <source>
        <dbReference type="RuleBase" id="RU003805"/>
    </source>
</evidence>
<proteinExistence type="inferred from homology"/>
<evidence type="ECO:0000313" key="14">
    <source>
        <dbReference type="Proteomes" id="UP001360560"/>
    </source>
</evidence>
<dbReference type="InterPro" id="IPR046950">
    <property type="entry name" value="DNA-dir_Rpol_C_phage-type"/>
</dbReference>
<dbReference type="InterPro" id="IPR037159">
    <property type="entry name" value="RNA_POL_N_sf"/>
</dbReference>
<dbReference type="GO" id="GO:0006390">
    <property type="term" value="P:mitochondrial transcription"/>
    <property type="evidence" value="ECO:0007669"/>
    <property type="project" value="TreeGrafter"/>
</dbReference>
<comment type="catalytic activity">
    <reaction evidence="9 10">
        <text>RNA(n) + a ribonucleoside 5'-triphosphate = RNA(n+1) + diphosphate</text>
        <dbReference type="Rhea" id="RHEA:21248"/>
        <dbReference type="Rhea" id="RHEA-COMP:14527"/>
        <dbReference type="Rhea" id="RHEA-COMP:17342"/>
        <dbReference type="ChEBI" id="CHEBI:33019"/>
        <dbReference type="ChEBI" id="CHEBI:61557"/>
        <dbReference type="ChEBI" id="CHEBI:140395"/>
        <dbReference type="EC" id="2.7.7.6"/>
    </reaction>
</comment>
<keyword evidence="3 10" id="KW-0240">DNA-directed RNA polymerase</keyword>
<sequence>MMLHRGSATQSMLHRRALQALGSSLRPKRWASNSFKVSTVVGSHEVQDMFRDIGTNSTAKGVMEEDKVYPSPYDILSKHQTASSILKIWSLLDALLNQEQFHRSLKLIDTLYKITNFESASSAATFIDAFNKYLFAWTQSEIVEMDEVNHFLKRSKATYPKMFLDGRTVAILTRAAIDKAEGTSYRQFLKSWVRDGKPIIEVLNNVDVLTIVNLKKIYEDLKLNVNDFPKQYRELVTGAENIYKIDNAAVSKQLEKDPMAQDAQELSSAEVPPTLQKLGYDELKAVDSFGLKVIRHSLLALSLSGGKDFAEKILSNLEHPEDYVNTDSQTIDFFKVYKSLKTDKDKQLFHKLLDDFNHERQRQLEARTIDGAEQSWKHTAEESKKHGGLMFKDKQINVLLWKWFKDMLPLVQEDVELCKRYSDLTKGGILSRSEISSNFTPAEYAKIKPHLDICSIFTLISPEKMTVITILEMLRLASTGGVVDGMKTTRAVMSIGKAIEYEYKSEIVLKKEGEAFKGMSQGEKSQRLRKMIQRSQASLRDTMLGDEIDWPTTVKAKVGSLLISALLKVAKISVTAIDPRTGKEVTAEVPAMSHTYQYCLGTKLGIIRLHKNLLTQLGTQNLQYSIYPQSLPMLTKPKKWTTFNSGGYEFSRNNIIRSKNSPEQMAYIKAASARSCLDKVYEGLNVLGDTAWTVNERVLKILTTVWNSEEEFLAIPKILKDIEFPPVPPRDCDPIVKRDWQRASRQLANIYSTNRSSRCDTNYKLEIARAFAGERFYFPHNLDFRGRAYPITPHFNHLGNDLSRGLLIFWEGKKLGPKGLFWLKVHLANLFGHSKLPFSERVAFVDDHMKDIEASVTDPYNKKAFWLTAEDPWQALAVMFEVTDALKLDDPAEFVSHQPVHQDGTCNGLQHYAALGGDIEGAKQVNLIASERPQDVYNHVCSITKKLLKIESEKGEEDAEKILKVIDRKVIKQTVMTNVYGVTYIGATQQIRKQLKNYFSDPDEAHRLSLYLTRFVFESIRTLFSGANLIQTWLGESARRVTKSTNLMDIPDDEFEETQADLHMSSVIWTSPLGLPVVQPYRQACKKQIATNIQTLFLQDPFELNQVSSSRQLNGFAPNYIHSLDATHMLLSSIECGKNGVTFASVHDSYWTHASSVDEMNEILRSSFVELHQLNLIEKLKEELETRYSANLLMAKVPRNNPIVEKVVRLRNEMKGKHVSDKKKKGFTFKQELALERERFKKLHSGDPELIAEAQAMETTVSILTDDEIRELYGLWNTVQKERQISIKKKPKSKSGGSGEMVSENTEEMSITEEDETATGNTTVLLPFRCPATPPRGDLNVEEVIKSKYFFS</sequence>
<dbReference type="GO" id="GO:0001018">
    <property type="term" value="F:mitochondrial promoter sequence-specific DNA binding"/>
    <property type="evidence" value="ECO:0007669"/>
    <property type="project" value="TreeGrafter"/>
</dbReference>
<evidence type="ECO:0000259" key="12">
    <source>
        <dbReference type="SMART" id="SM01311"/>
    </source>
</evidence>
<dbReference type="SUPFAM" id="SSF56672">
    <property type="entry name" value="DNA/RNA polymerases"/>
    <property type="match status" value="1"/>
</dbReference>
<dbReference type="Gene3D" id="1.10.287.280">
    <property type="match status" value="1"/>
</dbReference>
<dbReference type="PANTHER" id="PTHR10102">
    <property type="entry name" value="DNA-DIRECTED RNA POLYMERASE, MITOCHONDRIAL"/>
    <property type="match status" value="1"/>
</dbReference>
<evidence type="ECO:0000256" key="1">
    <source>
        <dbReference type="ARBA" id="ARBA00004173"/>
    </source>
</evidence>
<dbReference type="EMBL" id="BTFZ01000019">
    <property type="protein sequence ID" value="GMM38212.1"/>
    <property type="molecule type" value="Genomic_DNA"/>
</dbReference>
<dbReference type="InterPro" id="IPR024075">
    <property type="entry name" value="DNA-dir_RNA_pol_helix_hairp_sf"/>
</dbReference>
<comment type="caution">
    <text evidence="13">The sequence shown here is derived from an EMBL/GenBank/DDBJ whole genome shotgun (WGS) entry which is preliminary data.</text>
</comment>
<feature type="domain" description="DNA-directed RNA polymerase N-terminal" evidence="12">
    <location>
        <begin position="359"/>
        <end position="689"/>
    </location>
</feature>
<dbReference type="Gene3D" id="1.10.1320.10">
    <property type="entry name" value="DNA-directed RNA polymerase, N-terminal domain"/>
    <property type="match status" value="1"/>
</dbReference>
<dbReference type="InterPro" id="IPR043502">
    <property type="entry name" value="DNA/RNA_pol_sf"/>
</dbReference>
<dbReference type="InterPro" id="IPR002092">
    <property type="entry name" value="DNA-dir_Rpol_phage-type"/>
</dbReference>
<dbReference type="FunFam" id="1.10.287.280:FF:000001">
    <property type="entry name" value="DNA-directed RNA polymerase"/>
    <property type="match status" value="1"/>
</dbReference>
<keyword evidence="7" id="KW-0496">Mitochondrion</keyword>
<organism evidence="13 14">
    <name type="scientific">Saccharomycopsis crataegensis</name>
    <dbReference type="NCBI Taxonomy" id="43959"/>
    <lineage>
        <taxon>Eukaryota</taxon>
        <taxon>Fungi</taxon>
        <taxon>Dikarya</taxon>
        <taxon>Ascomycota</taxon>
        <taxon>Saccharomycotina</taxon>
        <taxon>Saccharomycetes</taxon>
        <taxon>Saccharomycopsidaceae</taxon>
        <taxon>Saccharomycopsis</taxon>
    </lineage>
</organism>
<dbReference type="Proteomes" id="UP001360560">
    <property type="component" value="Unassembled WGS sequence"/>
</dbReference>
<evidence type="ECO:0000256" key="2">
    <source>
        <dbReference type="ARBA" id="ARBA00009493"/>
    </source>
</evidence>
<feature type="region of interest" description="Disordered" evidence="11">
    <location>
        <begin position="1286"/>
        <end position="1320"/>
    </location>
</feature>
<evidence type="ECO:0000256" key="4">
    <source>
        <dbReference type="ARBA" id="ARBA00022679"/>
    </source>
</evidence>
<gene>
    <name evidence="13" type="ORF">DASC09_055510</name>
</gene>
<reference evidence="13 14" key="1">
    <citation type="journal article" date="2023" name="Elife">
        <title>Identification of key yeast species and microbe-microbe interactions impacting larval growth of Drosophila in the wild.</title>
        <authorList>
            <person name="Mure A."/>
            <person name="Sugiura Y."/>
            <person name="Maeda R."/>
            <person name="Honda K."/>
            <person name="Sakurai N."/>
            <person name="Takahashi Y."/>
            <person name="Watada M."/>
            <person name="Katoh T."/>
            <person name="Gotoh A."/>
            <person name="Gotoh Y."/>
            <person name="Taniguchi I."/>
            <person name="Nakamura K."/>
            <person name="Hayashi T."/>
            <person name="Katayama T."/>
            <person name="Uemura T."/>
            <person name="Hattori Y."/>
        </authorList>
    </citation>
    <scope>NUCLEOTIDE SEQUENCE [LARGE SCALE GENOMIC DNA]</scope>
    <source>
        <strain evidence="13 14">SC-9</strain>
    </source>
</reference>
<keyword evidence="5 10" id="KW-0548">Nucleotidyltransferase</keyword>
<accession>A0AAV5QUY0</accession>
<keyword evidence="8 10" id="KW-0804">Transcription</keyword>
<evidence type="ECO:0000256" key="7">
    <source>
        <dbReference type="ARBA" id="ARBA00023128"/>
    </source>
</evidence>
<keyword evidence="6" id="KW-0809">Transit peptide</keyword>
<dbReference type="GeneID" id="90076201"/>
<keyword evidence="14" id="KW-1185">Reference proteome</keyword>
<comment type="function">
    <text evidence="10">DNA-dependent RNA polymerase catalyzes the transcription of DNA into RNA using the four ribonucleoside triphosphates as substrates.</text>
</comment>
<comment type="similarity">
    <text evidence="2 10">Belongs to the phage and mitochondrial RNA polymerase family.</text>
</comment>
<evidence type="ECO:0000256" key="5">
    <source>
        <dbReference type="ARBA" id="ARBA00022695"/>
    </source>
</evidence>
<evidence type="ECO:0000256" key="11">
    <source>
        <dbReference type="SAM" id="MobiDB-lite"/>
    </source>
</evidence>
<evidence type="ECO:0000313" key="13">
    <source>
        <dbReference type="EMBL" id="GMM38212.1"/>
    </source>
</evidence>
<dbReference type="InterPro" id="IPR029262">
    <property type="entry name" value="RPOL_N"/>
</dbReference>
<keyword evidence="4 10" id="KW-0808">Transferase</keyword>
<dbReference type="Pfam" id="PF14700">
    <property type="entry name" value="RPOL_N"/>
    <property type="match status" value="1"/>
</dbReference>
<dbReference type="FunFam" id="1.10.150.20:FF:000041">
    <property type="entry name" value="DNA-directed RNA polymerase"/>
    <property type="match status" value="1"/>
</dbReference>
<dbReference type="Gene3D" id="1.10.150.20">
    <property type="entry name" value="5' to 3' exonuclease, C-terminal subdomain"/>
    <property type="match status" value="1"/>
</dbReference>
<evidence type="ECO:0000256" key="3">
    <source>
        <dbReference type="ARBA" id="ARBA00022478"/>
    </source>
</evidence>
<dbReference type="EC" id="2.7.7.6" evidence="10"/>